<dbReference type="InterPro" id="IPR055568">
    <property type="entry name" value="DUF7144"/>
</dbReference>
<comment type="caution">
    <text evidence="4">The sequence shown here is derived from an EMBL/GenBank/DDBJ whole genome shotgun (WGS) entry which is preliminary data.</text>
</comment>
<gene>
    <name evidence="4" type="ORF">E1202_06615</name>
</gene>
<protein>
    <recommendedName>
        <fullName evidence="3">DUF7144 domain-containing protein</fullName>
    </recommendedName>
</protein>
<feature type="compositionally biased region" description="Basic and acidic residues" evidence="1">
    <location>
        <begin position="14"/>
        <end position="39"/>
    </location>
</feature>
<feature type="transmembrane region" description="Helical" evidence="2">
    <location>
        <begin position="69"/>
        <end position="95"/>
    </location>
</feature>
<dbReference type="EMBL" id="SMLA01000006">
    <property type="protein sequence ID" value="TDD91286.1"/>
    <property type="molecule type" value="Genomic_DNA"/>
</dbReference>
<evidence type="ECO:0000259" key="3">
    <source>
        <dbReference type="Pfam" id="PF23636"/>
    </source>
</evidence>
<feature type="domain" description="DUF7144" evidence="3">
    <location>
        <begin position="71"/>
        <end position="183"/>
    </location>
</feature>
<feature type="transmembrane region" description="Helical" evidence="2">
    <location>
        <begin position="115"/>
        <end position="135"/>
    </location>
</feature>
<keyword evidence="2" id="KW-0472">Membrane</keyword>
<sequence>MSSPNTGQQAGGERPTERQVSEQRQAPEQRQASEPRHAAEPQQADEQRQAAGQRQEWAMSRARSDAGGAGWLAFGGWVLALAGAFNIIAGLTSLFRPDYFVVGGGELLVFNFDAWGYIWLAFGLLQLLAGAGCLAGQRWARMTGIGLAGLSAIGHLTFLAAFPVWELASIALAVLVMYALVVPDKNAVA</sequence>
<keyword evidence="2" id="KW-0812">Transmembrane</keyword>
<accession>A0A4R5BZE9</accession>
<evidence type="ECO:0000256" key="2">
    <source>
        <dbReference type="SAM" id="Phobius"/>
    </source>
</evidence>
<evidence type="ECO:0000313" key="4">
    <source>
        <dbReference type="EMBL" id="TDD91286.1"/>
    </source>
</evidence>
<dbReference type="Proteomes" id="UP000294723">
    <property type="component" value="Unassembled WGS sequence"/>
</dbReference>
<name>A0A4R5BZE9_9PSEU</name>
<keyword evidence="5" id="KW-1185">Reference proteome</keyword>
<keyword evidence="2" id="KW-1133">Transmembrane helix</keyword>
<evidence type="ECO:0000256" key="1">
    <source>
        <dbReference type="SAM" id="MobiDB-lite"/>
    </source>
</evidence>
<organism evidence="4 5">
    <name type="scientific">Saccharopolyspora karakumensis</name>
    <dbReference type="NCBI Taxonomy" id="2530386"/>
    <lineage>
        <taxon>Bacteria</taxon>
        <taxon>Bacillati</taxon>
        <taxon>Actinomycetota</taxon>
        <taxon>Actinomycetes</taxon>
        <taxon>Pseudonocardiales</taxon>
        <taxon>Pseudonocardiaceae</taxon>
        <taxon>Saccharopolyspora</taxon>
    </lineage>
</organism>
<feature type="region of interest" description="Disordered" evidence="1">
    <location>
        <begin position="1"/>
        <end position="59"/>
    </location>
</feature>
<dbReference type="AlphaFoldDB" id="A0A4R5BZE9"/>
<reference evidence="4 5" key="1">
    <citation type="submission" date="2019-03" db="EMBL/GenBank/DDBJ databases">
        <title>Draft genome sequences of novel Actinobacteria.</title>
        <authorList>
            <person name="Sahin N."/>
            <person name="Ay H."/>
            <person name="Saygin H."/>
        </authorList>
    </citation>
    <scope>NUCLEOTIDE SEQUENCE [LARGE SCALE GENOMIC DNA]</scope>
    <source>
        <strain evidence="4 5">5K548</strain>
    </source>
</reference>
<evidence type="ECO:0000313" key="5">
    <source>
        <dbReference type="Proteomes" id="UP000294723"/>
    </source>
</evidence>
<proteinExistence type="predicted"/>
<dbReference type="Pfam" id="PF23636">
    <property type="entry name" value="DUF7144"/>
    <property type="match status" value="1"/>
</dbReference>